<keyword evidence="4" id="KW-1185">Reference proteome</keyword>
<feature type="chain" id="PRO_5010829969" evidence="1">
    <location>
        <begin position="27"/>
        <end position="214"/>
    </location>
</feature>
<dbReference type="PANTHER" id="PTHR21207">
    <property type="entry name" value="PARKIN COREGULATED GENE PROTEIN PARK2 COREGULATED"/>
    <property type="match status" value="1"/>
</dbReference>
<keyword evidence="3" id="KW-0282">Flagellum</keyword>
<dbReference type="eggNOG" id="KOG3961">
    <property type="taxonomic scope" value="Eukaryota"/>
</dbReference>
<protein>
    <submittedName>
        <fullName evidence="3">PACRG-like flagellar protein</fullName>
    </submittedName>
</protein>
<dbReference type="GeneID" id="9659805"/>
<dbReference type="PANTHER" id="PTHR21207:SF2">
    <property type="entry name" value="PARKIN COREGULATED GENE PROTEIN"/>
    <property type="match status" value="1"/>
</dbReference>
<gene>
    <name evidence="3" type="primary">PACRG2</name>
    <name evidence="2" type="ORF">SELMODRAFT_121250</name>
    <name evidence="3" type="ORF">SELMODRAFT_450468</name>
</gene>
<organism evidence="4">
    <name type="scientific">Selaginella moellendorffii</name>
    <name type="common">Spikemoss</name>
    <dbReference type="NCBI Taxonomy" id="88036"/>
    <lineage>
        <taxon>Eukaryota</taxon>
        <taxon>Viridiplantae</taxon>
        <taxon>Streptophyta</taxon>
        <taxon>Embryophyta</taxon>
        <taxon>Tracheophyta</taxon>
        <taxon>Lycopodiopsida</taxon>
        <taxon>Selaginellales</taxon>
        <taxon>Selaginellaceae</taxon>
        <taxon>Selaginella</taxon>
    </lineage>
</organism>
<dbReference type="InterPro" id="IPR019399">
    <property type="entry name" value="Parkin_co-regulated_protein"/>
</dbReference>
<dbReference type="InParanoid" id="D8S6S7"/>
<evidence type="ECO:0000256" key="1">
    <source>
        <dbReference type="SAM" id="SignalP"/>
    </source>
</evidence>
<dbReference type="KEGG" id="smo:SELMODRAFT_121250"/>
<dbReference type="KEGG" id="smo:SELMODRAFT_450468"/>
<dbReference type="OrthoDB" id="5954824at2759"/>
<dbReference type="EMBL" id="GL377629">
    <property type="protein sequence ID" value="EFJ14093.1"/>
    <property type="molecule type" value="Genomic_DNA"/>
</dbReference>
<feature type="signal peptide" evidence="1">
    <location>
        <begin position="1"/>
        <end position="26"/>
    </location>
</feature>
<dbReference type="HOGENOM" id="CLU_073223_2_0_1"/>
<keyword evidence="1" id="KW-0732">Signal</keyword>
<reference evidence="3 4" key="1">
    <citation type="journal article" date="2011" name="Science">
        <title>The Selaginella genome identifies genetic changes associated with the evolution of vascular plants.</title>
        <authorList>
            <person name="Banks J.A."/>
            <person name="Nishiyama T."/>
            <person name="Hasebe M."/>
            <person name="Bowman J.L."/>
            <person name="Gribskov M."/>
            <person name="dePamphilis C."/>
            <person name="Albert V.A."/>
            <person name="Aono N."/>
            <person name="Aoyama T."/>
            <person name="Ambrose B.A."/>
            <person name="Ashton N.W."/>
            <person name="Axtell M.J."/>
            <person name="Barker E."/>
            <person name="Barker M.S."/>
            <person name="Bennetzen J.L."/>
            <person name="Bonawitz N.D."/>
            <person name="Chapple C."/>
            <person name="Cheng C."/>
            <person name="Correa L.G."/>
            <person name="Dacre M."/>
            <person name="DeBarry J."/>
            <person name="Dreyer I."/>
            <person name="Elias M."/>
            <person name="Engstrom E.M."/>
            <person name="Estelle M."/>
            <person name="Feng L."/>
            <person name="Finet C."/>
            <person name="Floyd S.K."/>
            <person name="Frommer W.B."/>
            <person name="Fujita T."/>
            <person name="Gramzow L."/>
            <person name="Gutensohn M."/>
            <person name="Harholt J."/>
            <person name="Hattori M."/>
            <person name="Heyl A."/>
            <person name="Hirai T."/>
            <person name="Hiwatashi Y."/>
            <person name="Ishikawa M."/>
            <person name="Iwata M."/>
            <person name="Karol K.G."/>
            <person name="Koehler B."/>
            <person name="Kolukisaoglu U."/>
            <person name="Kubo M."/>
            <person name="Kurata T."/>
            <person name="Lalonde S."/>
            <person name="Li K."/>
            <person name="Li Y."/>
            <person name="Litt A."/>
            <person name="Lyons E."/>
            <person name="Manning G."/>
            <person name="Maruyama T."/>
            <person name="Michael T.P."/>
            <person name="Mikami K."/>
            <person name="Miyazaki S."/>
            <person name="Morinaga S."/>
            <person name="Murata T."/>
            <person name="Mueller-Roeber B."/>
            <person name="Nelson D.R."/>
            <person name="Obara M."/>
            <person name="Oguri Y."/>
            <person name="Olmstead R.G."/>
            <person name="Onodera N."/>
            <person name="Petersen B.L."/>
            <person name="Pils B."/>
            <person name="Prigge M."/>
            <person name="Rensing S.A."/>
            <person name="Riano-Pachon D.M."/>
            <person name="Roberts A.W."/>
            <person name="Sato Y."/>
            <person name="Scheller H.V."/>
            <person name="Schulz B."/>
            <person name="Schulz C."/>
            <person name="Shakirov E.V."/>
            <person name="Shibagaki N."/>
            <person name="Shinohara N."/>
            <person name="Shippen D.E."/>
            <person name="Soerensen I."/>
            <person name="Sotooka R."/>
            <person name="Sugimoto N."/>
            <person name="Sugita M."/>
            <person name="Sumikawa N."/>
            <person name="Tanurdzic M."/>
            <person name="Theissen G."/>
            <person name="Ulvskov P."/>
            <person name="Wakazuki S."/>
            <person name="Weng J.K."/>
            <person name="Willats W.W."/>
            <person name="Wipf D."/>
            <person name="Wolf P.G."/>
            <person name="Yang L."/>
            <person name="Zimmer A.D."/>
            <person name="Zhu Q."/>
            <person name="Mitros T."/>
            <person name="Hellsten U."/>
            <person name="Loque D."/>
            <person name="Otillar R."/>
            <person name="Salamov A."/>
            <person name="Schmutz J."/>
            <person name="Shapiro H."/>
            <person name="Lindquist E."/>
            <person name="Lucas S."/>
            <person name="Rokhsar D."/>
            <person name="Grigoriev I.V."/>
        </authorList>
    </citation>
    <scope>NUCLEOTIDE SEQUENCE [LARGE SCALE GENOMIC DNA]</scope>
</reference>
<sequence>MNFLSYSFFSFFACLPLRCLLTFCCGFQFRKLYERGDLPLKVDHGSAKNTITWKLDINKMDYHHYLPIFFDGIREKEDPYRFIAVKGCEDLLKAGEGKIFPVIPQLIIPIKTALNTRDPSVMNITLQLMMKLVQSEKDVGQSLVPYYRQLLPILNIFKNDIPNIGHNIDYAQQKKACTGELVQKTLEMFEQHGGEDAFINIKYMVPTYESCVIG</sequence>
<keyword evidence="3" id="KW-0966">Cell projection</keyword>
<dbReference type="SUPFAM" id="SSF48371">
    <property type="entry name" value="ARM repeat"/>
    <property type="match status" value="1"/>
</dbReference>
<evidence type="ECO:0000313" key="3">
    <source>
        <dbReference type="EMBL" id="EFJ19860.1"/>
    </source>
</evidence>
<dbReference type="EMBL" id="GL377604">
    <property type="protein sequence ID" value="EFJ19860.1"/>
    <property type="molecule type" value="Genomic_DNA"/>
</dbReference>
<dbReference type="AlphaFoldDB" id="D8S6S7"/>
<dbReference type="Gramene" id="EFJ14093">
    <property type="protein sequence ID" value="EFJ14093"/>
    <property type="gene ID" value="SELMODRAFT_121250"/>
</dbReference>
<dbReference type="STRING" id="88036.D8S6S7"/>
<dbReference type="GO" id="GO:0030544">
    <property type="term" value="F:Hsp70 protein binding"/>
    <property type="evidence" value="ECO:0000318"/>
    <property type="project" value="GO_Central"/>
</dbReference>
<dbReference type="GO" id="GO:0051879">
    <property type="term" value="F:Hsp90 protein binding"/>
    <property type="evidence" value="ECO:0000318"/>
    <property type="project" value="GO_Central"/>
</dbReference>
<name>D8S6S7_SELML</name>
<dbReference type="OMA" id="HKLQWEC"/>
<evidence type="ECO:0000313" key="2">
    <source>
        <dbReference type="EMBL" id="EFJ14093.1"/>
    </source>
</evidence>
<dbReference type="InterPro" id="IPR016024">
    <property type="entry name" value="ARM-type_fold"/>
</dbReference>
<dbReference type="Proteomes" id="UP000001514">
    <property type="component" value="Unassembled WGS sequence"/>
</dbReference>
<evidence type="ECO:0000313" key="4">
    <source>
        <dbReference type="Proteomes" id="UP000001514"/>
    </source>
</evidence>
<accession>D8S6S7</accession>
<keyword evidence="3" id="KW-0969">Cilium</keyword>
<dbReference type="Pfam" id="PF10274">
    <property type="entry name" value="ParcG"/>
    <property type="match status" value="1"/>
</dbReference>
<dbReference type="Gramene" id="EFJ19860">
    <property type="protein sequence ID" value="EFJ19860"/>
    <property type="gene ID" value="SELMODRAFT_450468"/>
</dbReference>
<proteinExistence type="predicted"/>